<dbReference type="GeneID" id="113403346"/>
<evidence type="ECO:0000256" key="1">
    <source>
        <dbReference type="ARBA" id="ARBA00022723"/>
    </source>
</evidence>
<dbReference type="RefSeq" id="XP_064072877.1">
    <property type="nucleotide sequence ID" value="XM_064216807.1"/>
</dbReference>
<evidence type="ECO:0000313" key="9">
    <source>
        <dbReference type="RefSeq" id="XP_064072876.1"/>
    </source>
</evidence>
<organism evidence="8 10">
    <name type="scientific">Vanessa tameamea</name>
    <name type="common">Kamehameha butterfly</name>
    <dbReference type="NCBI Taxonomy" id="334116"/>
    <lineage>
        <taxon>Eukaryota</taxon>
        <taxon>Metazoa</taxon>
        <taxon>Ecdysozoa</taxon>
        <taxon>Arthropoda</taxon>
        <taxon>Hexapoda</taxon>
        <taxon>Insecta</taxon>
        <taxon>Pterygota</taxon>
        <taxon>Neoptera</taxon>
        <taxon>Endopterygota</taxon>
        <taxon>Lepidoptera</taxon>
        <taxon>Glossata</taxon>
        <taxon>Ditrysia</taxon>
        <taxon>Papilionoidea</taxon>
        <taxon>Nymphalidae</taxon>
        <taxon>Nymphalinae</taxon>
        <taxon>Vanessa</taxon>
    </lineage>
</organism>
<feature type="region of interest" description="Disordered" evidence="6">
    <location>
        <begin position="411"/>
        <end position="435"/>
    </location>
</feature>
<dbReference type="GO" id="GO:0003677">
    <property type="term" value="F:DNA binding"/>
    <property type="evidence" value="ECO:0007669"/>
    <property type="project" value="UniProtKB-UniRule"/>
</dbReference>
<evidence type="ECO:0000256" key="3">
    <source>
        <dbReference type="ARBA" id="ARBA00022833"/>
    </source>
</evidence>
<name>A0A8B8ISZ3_VANTA</name>
<feature type="compositionally biased region" description="Polar residues" evidence="6">
    <location>
        <begin position="424"/>
        <end position="435"/>
    </location>
</feature>
<dbReference type="InterPro" id="IPR006612">
    <property type="entry name" value="THAP_Znf"/>
</dbReference>
<evidence type="ECO:0000256" key="4">
    <source>
        <dbReference type="ARBA" id="ARBA00023125"/>
    </source>
</evidence>
<dbReference type="AlphaFoldDB" id="A0A8B8ISZ3"/>
<dbReference type="SMART" id="SM00692">
    <property type="entry name" value="DM3"/>
    <property type="match status" value="1"/>
</dbReference>
<feature type="domain" description="THAP-type" evidence="7">
    <location>
        <begin position="1"/>
        <end position="84"/>
    </location>
</feature>
<dbReference type="Pfam" id="PF05485">
    <property type="entry name" value="THAP"/>
    <property type="match status" value="1"/>
</dbReference>
<dbReference type="PROSITE" id="PS50950">
    <property type="entry name" value="ZF_THAP"/>
    <property type="match status" value="1"/>
</dbReference>
<gene>
    <name evidence="9 10" type="primary">LOC113403346</name>
</gene>
<evidence type="ECO:0000256" key="2">
    <source>
        <dbReference type="ARBA" id="ARBA00022771"/>
    </source>
</evidence>
<keyword evidence="3" id="KW-0862">Zinc</keyword>
<evidence type="ECO:0000256" key="5">
    <source>
        <dbReference type="PROSITE-ProRule" id="PRU00309"/>
    </source>
</evidence>
<sequence length="562" mass="64770">MGGCRCTYRNCTVKTDGKTHMFHYPVFEKVRCHQWLVNAQRLEFLDLKVSQLKNRVVCQHHFKEENFMNYKKDKLTFDAIPTENGPFCDPSKFVDSSQEMTKSYPNLILLEDIENEVIFNDKKANFSLKYGDFLTNGEVMDSTSRYHSDNINLSKENTNIISKPKFYLKNEQEMNQQLFKPRFTTLTLPSKSVSKMQPQPMLIVPPYTDLSLDIEGGKEIIQEQGTINIYEPNPSSYKNNTRNANSLLHLNTTPSQHNNEVLVKKEPKVKILSEKKIEIRGPIPVMGKLEKVPHSITINIPNRKKEENISDKKGINNPLVKIPSDKLKILEVLDVEFNGVPKTDVATEVPKPKTIETDINYVPASQPLPKTPQIKNKITSERSAAIEKKRKFNMRMKDILETCLDKLDDSIKVNDKNPPPVKASSKSLIKQPQPKVTDQQVGTHLAKEQTLPNAQEYTIAYLDARMKSMERALLNKIEQNSQRILELKDSFGNIKTCKEPNDKKNVSVQTSINEDCYKKFLYQEMSQYLSPDSNSLIYEELFINKYSVVDTSPQRKRRRKYI</sequence>
<protein>
    <submittedName>
        <fullName evidence="9 10">Uncharacterized protein LOC113403346</fullName>
    </submittedName>
</protein>
<evidence type="ECO:0000313" key="10">
    <source>
        <dbReference type="RefSeq" id="XP_064072877.1"/>
    </source>
</evidence>
<keyword evidence="8" id="KW-1185">Reference proteome</keyword>
<evidence type="ECO:0000259" key="7">
    <source>
        <dbReference type="PROSITE" id="PS50950"/>
    </source>
</evidence>
<proteinExistence type="predicted"/>
<reference evidence="9 10" key="1">
    <citation type="submission" date="2025-05" db="UniProtKB">
        <authorList>
            <consortium name="RefSeq"/>
        </authorList>
    </citation>
    <scope>IDENTIFICATION</scope>
    <source>
        <tissue evidence="9 10">Whole body</tissue>
    </source>
</reference>
<dbReference type="Proteomes" id="UP001652626">
    <property type="component" value="Chromosome 13"/>
</dbReference>
<dbReference type="GO" id="GO:0008270">
    <property type="term" value="F:zinc ion binding"/>
    <property type="evidence" value="ECO:0007669"/>
    <property type="project" value="UniProtKB-KW"/>
</dbReference>
<dbReference type="SMART" id="SM00980">
    <property type="entry name" value="THAP"/>
    <property type="match status" value="1"/>
</dbReference>
<dbReference type="SUPFAM" id="SSF57716">
    <property type="entry name" value="Glucocorticoid receptor-like (DNA-binding domain)"/>
    <property type="match status" value="1"/>
</dbReference>
<accession>A0A8B8ISZ3</accession>
<dbReference type="RefSeq" id="XP_064072876.1">
    <property type="nucleotide sequence ID" value="XM_064216806.1"/>
</dbReference>
<evidence type="ECO:0000256" key="6">
    <source>
        <dbReference type="SAM" id="MobiDB-lite"/>
    </source>
</evidence>
<evidence type="ECO:0000313" key="8">
    <source>
        <dbReference type="Proteomes" id="UP001652626"/>
    </source>
</evidence>
<keyword evidence="4 5" id="KW-0238">DNA-binding</keyword>
<keyword evidence="1" id="KW-0479">Metal-binding</keyword>
<keyword evidence="2 5" id="KW-0863">Zinc-finger</keyword>